<dbReference type="CDD" id="cd13630">
    <property type="entry name" value="PBP2_PDT_1"/>
    <property type="match status" value="1"/>
</dbReference>
<evidence type="ECO:0000256" key="17">
    <source>
        <dbReference type="ARBA" id="ARBA00031520"/>
    </source>
</evidence>
<dbReference type="GO" id="GO:0004106">
    <property type="term" value="F:chorismate mutase activity"/>
    <property type="evidence" value="ECO:0007669"/>
    <property type="project" value="UniProtKB-EC"/>
</dbReference>
<evidence type="ECO:0000256" key="16">
    <source>
        <dbReference type="ARBA" id="ARBA00031175"/>
    </source>
</evidence>
<gene>
    <name evidence="24" type="primary">pheA</name>
    <name evidence="24" type="ORF">L0Y14_06730</name>
</gene>
<dbReference type="SUPFAM" id="SSF48600">
    <property type="entry name" value="Chorismate mutase II"/>
    <property type="match status" value="1"/>
</dbReference>
<dbReference type="InterPro" id="IPR008242">
    <property type="entry name" value="Chor_mutase/pphenate_deHydtase"/>
</dbReference>
<dbReference type="NCBIfam" id="TIGR01807">
    <property type="entry name" value="CM_P2"/>
    <property type="match status" value="1"/>
</dbReference>
<dbReference type="FunFam" id="3.40.190.10:FF:000034">
    <property type="entry name" value="Chorismate mutase/prephenate dehydratase"/>
    <property type="match status" value="1"/>
</dbReference>
<feature type="coiled-coil region" evidence="20">
    <location>
        <begin position="11"/>
        <end position="38"/>
    </location>
</feature>
<dbReference type="GO" id="GO:0005737">
    <property type="term" value="C:cytoplasm"/>
    <property type="evidence" value="ECO:0007669"/>
    <property type="project" value="UniProtKB-SubCell"/>
</dbReference>
<evidence type="ECO:0000259" key="21">
    <source>
        <dbReference type="PROSITE" id="PS51168"/>
    </source>
</evidence>
<comment type="catalytic activity">
    <reaction evidence="1">
        <text>chorismate = prephenate</text>
        <dbReference type="Rhea" id="RHEA:13897"/>
        <dbReference type="ChEBI" id="CHEBI:29748"/>
        <dbReference type="ChEBI" id="CHEBI:29934"/>
        <dbReference type="EC" id="5.4.99.5"/>
    </reaction>
</comment>
<dbReference type="InterPro" id="IPR002701">
    <property type="entry name" value="CM_II_prokaryot"/>
</dbReference>
<evidence type="ECO:0000256" key="13">
    <source>
        <dbReference type="ARBA" id="ARBA00023235"/>
    </source>
</evidence>
<dbReference type="FunFam" id="3.30.70.260:FF:000012">
    <property type="entry name" value="Prephenate dehydratase"/>
    <property type="match status" value="1"/>
</dbReference>
<proteinExistence type="predicted"/>
<evidence type="ECO:0000256" key="7">
    <source>
        <dbReference type="ARBA" id="ARBA00013147"/>
    </source>
</evidence>
<evidence type="ECO:0000256" key="4">
    <source>
        <dbReference type="ARBA" id="ARBA00004741"/>
    </source>
</evidence>
<protein>
    <recommendedName>
        <fullName evidence="8">Bifunctional chorismate mutase/prephenate dehydratase</fullName>
        <ecNumber evidence="7">4.2.1.51</ecNumber>
        <ecNumber evidence="6">5.4.99.5</ecNumber>
    </recommendedName>
    <alternativeName>
        <fullName evidence="17">Chorismate mutase-prephenate dehydratase</fullName>
    </alternativeName>
    <alternativeName>
        <fullName evidence="16">p-protein</fullName>
    </alternativeName>
</protein>
<dbReference type="RefSeq" id="WP_005963800.1">
    <property type="nucleotide sequence ID" value="NZ_CP090569.1"/>
</dbReference>
<keyword evidence="9" id="KW-0963">Cytoplasm</keyword>
<dbReference type="GO" id="GO:0004664">
    <property type="term" value="F:prephenate dehydratase activity"/>
    <property type="evidence" value="ECO:0007669"/>
    <property type="project" value="UniProtKB-EC"/>
</dbReference>
<evidence type="ECO:0000256" key="2">
    <source>
        <dbReference type="ARBA" id="ARBA00002364"/>
    </source>
</evidence>
<dbReference type="EC" id="5.4.99.5" evidence="6"/>
<evidence type="ECO:0000259" key="23">
    <source>
        <dbReference type="PROSITE" id="PS51671"/>
    </source>
</evidence>
<dbReference type="NCBIfam" id="NF008865">
    <property type="entry name" value="PRK11898.1"/>
    <property type="match status" value="1"/>
</dbReference>
<dbReference type="Pfam" id="PF01817">
    <property type="entry name" value="CM_2"/>
    <property type="match status" value="1"/>
</dbReference>
<evidence type="ECO:0000256" key="18">
    <source>
        <dbReference type="ARBA" id="ARBA00047848"/>
    </source>
</evidence>
<evidence type="ECO:0000256" key="9">
    <source>
        <dbReference type="ARBA" id="ARBA00022490"/>
    </source>
</evidence>
<comment type="pathway">
    <text evidence="4">Amino-acid biosynthesis; L-phenylalanine biosynthesis; phenylpyruvate from prephenate: step 1/1.</text>
</comment>
<dbReference type="InterPro" id="IPR001086">
    <property type="entry name" value="Preph_deHydtase"/>
</dbReference>
<dbReference type="KEGG" id="eps:L0Y14_06730"/>
<dbReference type="PROSITE" id="PS00858">
    <property type="entry name" value="PREPHENATE_DEHYDR_2"/>
    <property type="match status" value="1"/>
</dbReference>
<organism evidence="24 25">
    <name type="scientific">Candidatus Endoriftia persephonae</name>
    <dbReference type="NCBI Taxonomy" id="393765"/>
    <lineage>
        <taxon>Bacteria</taxon>
        <taxon>Pseudomonadati</taxon>
        <taxon>Pseudomonadota</taxon>
        <taxon>Gammaproteobacteria</taxon>
        <taxon>Chromatiales</taxon>
        <taxon>Sedimenticolaceae</taxon>
        <taxon>Candidatus Endoriftia</taxon>
    </lineage>
</organism>
<dbReference type="SMART" id="SM00830">
    <property type="entry name" value="CM_2"/>
    <property type="match status" value="1"/>
</dbReference>
<comment type="subcellular location">
    <subcellularLocation>
        <location evidence="3">Cytoplasm</location>
    </subcellularLocation>
</comment>
<keyword evidence="20" id="KW-0175">Coiled coil</keyword>
<evidence type="ECO:0000256" key="10">
    <source>
        <dbReference type="ARBA" id="ARBA00022605"/>
    </source>
</evidence>
<feature type="domain" description="ACT" evidence="23">
    <location>
        <begin position="284"/>
        <end position="361"/>
    </location>
</feature>
<dbReference type="Gene3D" id="1.20.59.10">
    <property type="entry name" value="Chorismate mutase"/>
    <property type="match status" value="1"/>
</dbReference>
<keyword evidence="10" id="KW-0028">Amino-acid biosynthesis</keyword>
<evidence type="ECO:0000256" key="14">
    <source>
        <dbReference type="ARBA" id="ARBA00023239"/>
    </source>
</evidence>
<evidence type="ECO:0000256" key="15">
    <source>
        <dbReference type="ARBA" id="ARBA00023268"/>
    </source>
</evidence>
<dbReference type="Proteomes" id="UP001056649">
    <property type="component" value="Chromosome"/>
</dbReference>
<evidence type="ECO:0000313" key="24">
    <source>
        <dbReference type="EMBL" id="USF88919.1"/>
    </source>
</evidence>
<comment type="pathway">
    <text evidence="5">Metabolic intermediate biosynthesis; prephenate biosynthesis; prephenate from chorismate: step 1/1.</text>
</comment>
<keyword evidence="14 24" id="KW-0456">Lyase</keyword>
<dbReference type="InterPro" id="IPR036263">
    <property type="entry name" value="Chorismate_II_sf"/>
</dbReference>
<dbReference type="EC" id="4.2.1.51" evidence="7"/>
<dbReference type="PANTHER" id="PTHR21022:SF19">
    <property type="entry name" value="PREPHENATE DEHYDRATASE-RELATED"/>
    <property type="match status" value="1"/>
</dbReference>
<evidence type="ECO:0000256" key="1">
    <source>
        <dbReference type="ARBA" id="ARBA00000824"/>
    </source>
</evidence>
<dbReference type="FunFam" id="3.40.190.10:FF:000029">
    <property type="entry name" value="Chorismate mutase/Prephenate dehydratase"/>
    <property type="match status" value="1"/>
</dbReference>
<keyword evidence="13" id="KW-0413">Isomerase</keyword>
<dbReference type="AlphaFoldDB" id="A0A9J7A1T7"/>
<dbReference type="InterPro" id="IPR002912">
    <property type="entry name" value="ACT_dom"/>
</dbReference>
<keyword evidence="25" id="KW-1185">Reference proteome</keyword>
<dbReference type="GO" id="GO:0046417">
    <property type="term" value="P:chorismate metabolic process"/>
    <property type="evidence" value="ECO:0007669"/>
    <property type="project" value="InterPro"/>
</dbReference>
<dbReference type="PROSITE" id="PS00857">
    <property type="entry name" value="PREPHENATE_DEHYDR_1"/>
    <property type="match status" value="1"/>
</dbReference>
<name>A0A9J7A1T7_9GAMM</name>
<reference evidence="24" key="1">
    <citation type="journal article" date="2022" name="Mol. Ecol. Resour.">
        <title>The complete and closed genome of the facultative generalist Candidatus Endoriftia persephone from deep-sea hydrothermal vents.</title>
        <authorList>
            <person name="de Oliveira A.L."/>
            <person name="Srivastava A."/>
            <person name="Espada-Hinojosa S."/>
            <person name="Bright M."/>
        </authorList>
    </citation>
    <scope>NUCLEOTIDE SEQUENCE</scope>
    <source>
        <strain evidence="24">Tica-EPR-9o50.N</strain>
    </source>
</reference>
<dbReference type="SUPFAM" id="SSF53850">
    <property type="entry name" value="Periplasmic binding protein-like II"/>
    <property type="match status" value="1"/>
</dbReference>
<comment type="function">
    <text evidence="2">Catalyzes the Claisen rearrangement of chorismate to prephenate and the decarboxylation/dehydration of prephenate to phenylpyruvate.</text>
</comment>
<feature type="site" description="Essential for prephenate dehydratase activity" evidence="19">
    <location>
        <position position="265"/>
    </location>
</feature>
<dbReference type="FunFam" id="1.20.59.10:FF:000004">
    <property type="entry name" value="Prephenate dehydratase"/>
    <property type="match status" value="1"/>
</dbReference>
<dbReference type="PROSITE" id="PS51171">
    <property type="entry name" value="PREPHENATE_DEHYDR_3"/>
    <property type="match status" value="1"/>
</dbReference>
<evidence type="ECO:0000256" key="3">
    <source>
        <dbReference type="ARBA" id="ARBA00004496"/>
    </source>
</evidence>
<evidence type="ECO:0000256" key="8">
    <source>
        <dbReference type="ARBA" id="ARBA00014401"/>
    </source>
</evidence>
<dbReference type="InterPro" id="IPR045865">
    <property type="entry name" value="ACT-like_dom_sf"/>
</dbReference>
<dbReference type="InterPro" id="IPR018528">
    <property type="entry name" value="Preph_deHydtase_CS"/>
</dbReference>
<dbReference type="EMBL" id="CP090569">
    <property type="protein sequence ID" value="USF88919.1"/>
    <property type="molecule type" value="Genomic_DNA"/>
</dbReference>
<dbReference type="CDD" id="cd04905">
    <property type="entry name" value="ACT_CM-PDT"/>
    <property type="match status" value="1"/>
</dbReference>
<dbReference type="PANTHER" id="PTHR21022">
    <property type="entry name" value="PREPHENATE DEHYDRATASE P PROTEIN"/>
    <property type="match status" value="1"/>
</dbReference>
<dbReference type="InterPro" id="IPR010957">
    <property type="entry name" value="G/b/e-P-prot_chorismate_mutase"/>
</dbReference>
<dbReference type="PROSITE" id="PS51671">
    <property type="entry name" value="ACT"/>
    <property type="match status" value="1"/>
</dbReference>
<sequence length="365" mass="39800">MDEAVSDDQKLAAIRDRIDAIDEEIQRLFNARAEAAQEVARIKLAADPQAQFYRPEREAQVLRRIKERNSGPLDPEEVARLFREIMSACLALEQPLQVAFLGPEGTFTQAAALKHFGHSVQCLPMGSIGDVFSEVESGACHYGVVPVENSTEGVISHTLDSFVSSPLLICGEVTLRINHHLLSSESGLQQIRTVYSHQQSLAQCRGWLDRHLPQAERVAVGSNAEAARMASQHAGVAAIAGETAAEIYGLPQLVSNIEDEAGNTTRFLVIGKKDAGASGDDKTSLLLSTQNRAGGLHGLLSPFAEHSISMTRIESRPSRRGIWDYVFFVDINGHRSDPAVAEALRQLEQQASLFRVLGSYPKAVL</sequence>
<evidence type="ECO:0000259" key="22">
    <source>
        <dbReference type="PROSITE" id="PS51171"/>
    </source>
</evidence>
<accession>A0A9J7A1T7</accession>
<evidence type="ECO:0000313" key="25">
    <source>
        <dbReference type="Proteomes" id="UP001056649"/>
    </source>
</evidence>
<dbReference type="PIRSF" id="PIRSF001500">
    <property type="entry name" value="Chor_mut_pdt_Ppr"/>
    <property type="match status" value="1"/>
</dbReference>
<evidence type="ECO:0000256" key="20">
    <source>
        <dbReference type="SAM" id="Coils"/>
    </source>
</evidence>
<dbReference type="Pfam" id="PF01842">
    <property type="entry name" value="ACT"/>
    <property type="match status" value="1"/>
</dbReference>
<dbReference type="Gene3D" id="3.40.190.10">
    <property type="entry name" value="Periplasmic binding protein-like II"/>
    <property type="match status" value="2"/>
</dbReference>
<keyword evidence="11" id="KW-0057">Aromatic amino acid biosynthesis</keyword>
<dbReference type="Pfam" id="PF00800">
    <property type="entry name" value="PDT"/>
    <property type="match status" value="1"/>
</dbReference>
<dbReference type="InterPro" id="IPR036979">
    <property type="entry name" value="CM_dom_sf"/>
</dbReference>
<dbReference type="GO" id="GO:0009094">
    <property type="term" value="P:L-phenylalanine biosynthetic process"/>
    <property type="evidence" value="ECO:0007669"/>
    <property type="project" value="UniProtKB-KW"/>
</dbReference>
<evidence type="ECO:0000256" key="19">
    <source>
        <dbReference type="PIRSR" id="PIRSR001500-2"/>
    </source>
</evidence>
<evidence type="ECO:0000256" key="11">
    <source>
        <dbReference type="ARBA" id="ARBA00023141"/>
    </source>
</evidence>
<evidence type="ECO:0000256" key="12">
    <source>
        <dbReference type="ARBA" id="ARBA00023222"/>
    </source>
</evidence>
<feature type="domain" description="Chorismate mutase" evidence="21">
    <location>
        <begin position="5"/>
        <end position="97"/>
    </location>
</feature>
<dbReference type="SUPFAM" id="SSF55021">
    <property type="entry name" value="ACT-like"/>
    <property type="match status" value="1"/>
</dbReference>
<comment type="catalytic activity">
    <reaction evidence="18">
        <text>prephenate + H(+) = 3-phenylpyruvate + CO2 + H2O</text>
        <dbReference type="Rhea" id="RHEA:21648"/>
        <dbReference type="ChEBI" id="CHEBI:15377"/>
        <dbReference type="ChEBI" id="CHEBI:15378"/>
        <dbReference type="ChEBI" id="CHEBI:16526"/>
        <dbReference type="ChEBI" id="CHEBI:18005"/>
        <dbReference type="ChEBI" id="CHEBI:29934"/>
        <dbReference type="EC" id="4.2.1.51"/>
    </reaction>
</comment>
<dbReference type="PROSITE" id="PS51168">
    <property type="entry name" value="CHORISMATE_MUT_2"/>
    <property type="match status" value="1"/>
</dbReference>
<feature type="domain" description="Prephenate dehydratase" evidence="22">
    <location>
        <begin position="97"/>
        <end position="272"/>
    </location>
</feature>
<evidence type="ECO:0000256" key="5">
    <source>
        <dbReference type="ARBA" id="ARBA00004817"/>
    </source>
</evidence>
<dbReference type="Gene3D" id="3.30.70.260">
    <property type="match status" value="1"/>
</dbReference>
<keyword evidence="15" id="KW-0511">Multifunctional enzyme</keyword>
<keyword evidence="12" id="KW-0584">Phenylalanine biosynthesis</keyword>
<evidence type="ECO:0000256" key="6">
    <source>
        <dbReference type="ARBA" id="ARBA00012404"/>
    </source>
</evidence>